<keyword evidence="6 10" id="KW-0456">Lyase</keyword>
<feature type="binding site" evidence="9">
    <location>
        <position position="100"/>
    </location>
    <ligand>
        <name>Zn(2+)</name>
        <dbReference type="ChEBI" id="CHEBI:29105"/>
    </ligand>
</feature>
<dbReference type="InterPro" id="IPR045066">
    <property type="entry name" value="Beta_CA_cladeB"/>
</dbReference>
<dbReference type="InterPro" id="IPR001765">
    <property type="entry name" value="Carbonic_anhydrase"/>
</dbReference>
<dbReference type="FunFam" id="3.40.1050.10:FF:000003">
    <property type="entry name" value="Carbonic anhydrase"/>
    <property type="match status" value="1"/>
</dbReference>
<dbReference type="GO" id="GO:0015976">
    <property type="term" value="P:carbon utilization"/>
    <property type="evidence" value="ECO:0007669"/>
    <property type="project" value="InterPro"/>
</dbReference>
<evidence type="ECO:0000256" key="5">
    <source>
        <dbReference type="ARBA" id="ARBA00022833"/>
    </source>
</evidence>
<dbReference type="PROSITE" id="PS00705">
    <property type="entry name" value="PROK_CO2_ANHYDRASE_2"/>
    <property type="match status" value="1"/>
</dbReference>
<comment type="cofactor">
    <cofactor evidence="9">
        <name>Zn(2+)</name>
        <dbReference type="ChEBI" id="CHEBI:29105"/>
    </cofactor>
    <text evidence="9">Binds 1 zinc ion per subunit.</text>
</comment>
<dbReference type="GO" id="GO:0008270">
    <property type="term" value="F:zinc ion binding"/>
    <property type="evidence" value="ECO:0007669"/>
    <property type="project" value="UniProtKB-UniRule"/>
</dbReference>
<evidence type="ECO:0000256" key="7">
    <source>
        <dbReference type="ARBA" id="ARBA00031969"/>
    </source>
</evidence>
<comment type="catalytic activity">
    <reaction evidence="8 10">
        <text>hydrogencarbonate + H(+) = CO2 + H2O</text>
        <dbReference type="Rhea" id="RHEA:10748"/>
        <dbReference type="ChEBI" id="CHEBI:15377"/>
        <dbReference type="ChEBI" id="CHEBI:15378"/>
        <dbReference type="ChEBI" id="CHEBI:16526"/>
        <dbReference type="ChEBI" id="CHEBI:17544"/>
        <dbReference type="EC" id="4.2.1.1"/>
    </reaction>
</comment>
<comment type="function">
    <text evidence="10">Reversible hydration of carbon dioxide.</text>
</comment>
<dbReference type="InterPro" id="IPR015892">
    <property type="entry name" value="Carbonic_anhydrase_CS"/>
</dbReference>
<feature type="binding site" evidence="9">
    <location>
        <position position="103"/>
    </location>
    <ligand>
        <name>Zn(2+)</name>
        <dbReference type="ChEBI" id="CHEBI:29105"/>
    </ligand>
</feature>
<evidence type="ECO:0000256" key="2">
    <source>
        <dbReference type="ARBA" id="ARBA00012925"/>
    </source>
</evidence>
<dbReference type="SUPFAM" id="SSF53056">
    <property type="entry name" value="beta-carbonic anhydrase, cab"/>
    <property type="match status" value="1"/>
</dbReference>
<dbReference type="GO" id="GO:0004089">
    <property type="term" value="F:carbonate dehydratase activity"/>
    <property type="evidence" value="ECO:0007669"/>
    <property type="project" value="UniProtKB-UniRule"/>
</dbReference>
<dbReference type="EC" id="4.2.1.1" evidence="2 10"/>
<name>A0A7W7Y4W9_9BACT</name>
<evidence type="ECO:0000256" key="4">
    <source>
        <dbReference type="ARBA" id="ARBA00022723"/>
    </source>
</evidence>
<dbReference type="Gene3D" id="3.40.1050.10">
    <property type="entry name" value="Carbonic anhydrase"/>
    <property type="match status" value="1"/>
</dbReference>
<accession>A0A7W7Y4W9</accession>
<dbReference type="PANTHER" id="PTHR11002:SF76">
    <property type="entry name" value="CARBONIC ANHYDRASE"/>
    <property type="match status" value="1"/>
</dbReference>
<protein>
    <recommendedName>
        <fullName evidence="3 10">Carbonic anhydrase</fullName>
        <ecNumber evidence="2 10">4.2.1.1</ecNumber>
    </recommendedName>
    <alternativeName>
        <fullName evidence="7 10">Carbonate dehydratase</fullName>
    </alternativeName>
</protein>
<keyword evidence="4 9" id="KW-0479">Metal-binding</keyword>
<evidence type="ECO:0000313" key="11">
    <source>
        <dbReference type="EMBL" id="MBB5022151.1"/>
    </source>
</evidence>
<evidence type="ECO:0000256" key="8">
    <source>
        <dbReference type="ARBA" id="ARBA00048348"/>
    </source>
</evidence>
<evidence type="ECO:0000256" key="3">
    <source>
        <dbReference type="ARBA" id="ARBA00014628"/>
    </source>
</evidence>
<feature type="binding site" evidence="9">
    <location>
        <position position="41"/>
    </location>
    <ligand>
        <name>Zn(2+)</name>
        <dbReference type="ChEBI" id="CHEBI:29105"/>
    </ligand>
</feature>
<sequence>MDRLYQGTVRFRESDYQDHKELFQQLKQKQSPHTLFIGCSDSRVVPSLITQTLPGELFVVRNVANIVPPYRDTNEYVATLSAIEFAIKALKVENIVVCGHSNCGGCNALYAPEEKLNEVPHVKKWLEISHPVRDSIQKEYPAVEEEKREWMTAQMNVVHQMQNLLTYPYISERYESGTLNIIGWYYIIETGEVFNYNRQSGEFELITENYCF</sequence>
<dbReference type="EMBL" id="JACHID010000008">
    <property type="protein sequence ID" value="MBB5022151.1"/>
    <property type="molecule type" value="Genomic_DNA"/>
</dbReference>
<evidence type="ECO:0000256" key="6">
    <source>
        <dbReference type="ARBA" id="ARBA00023239"/>
    </source>
</evidence>
<evidence type="ECO:0000256" key="9">
    <source>
        <dbReference type="PIRSR" id="PIRSR601765-1"/>
    </source>
</evidence>
<dbReference type="CDD" id="cd00884">
    <property type="entry name" value="beta_CA_cladeB"/>
    <property type="match status" value="1"/>
</dbReference>
<comment type="similarity">
    <text evidence="1 10">Belongs to the beta-class carbonic anhydrase family.</text>
</comment>
<keyword evidence="5 9" id="KW-0862">Zinc</keyword>
<dbReference type="InterPro" id="IPR036874">
    <property type="entry name" value="Carbonic_anhydrase_sf"/>
</dbReference>
<dbReference type="Proteomes" id="UP000528322">
    <property type="component" value="Unassembled WGS sequence"/>
</dbReference>
<gene>
    <name evidence="11" type="ORF">HNR37_001479</name>
</gene>
<proteinExistence type="inferred from homology"/>
<evidence type="ECO:0000256" key="10">
    <source>
        <dbReference type="RuleBase" id="RU003956"/>
    </source>
</evidence>
<evidence type="ECO:0000313" key="12">
    <source>
        <dbReference type="Proteomes" id="UP000528322"/>
    </source>
</evidence>
<dbReference type="PROSITE" id="PS00704">
    <property type="entry name" value="PROK_CO2_ANHYDRASE_1"/>
    <property type="match status" value="1"/>
</dbReference>
<dbReference type="Pfam" id="PF00484">
    <property type="entry name" value="Pro_CA"/>
    <property type="match status" value="1"/>
</dbReference>
<dbReference type="SMART" id="SM00947">
    <property type="entry name" value="Pro_CA"/>
    <property type="match status" value="1"/>
</dbReference>
<comment type="caution">
    <text evidence="11">The sequence shown here is derived from an EMBL/GenBank/DDBJ whole genome shotgun (WGS) entry which is preliminary data.</text>
</comment>
<evidence type="ECO:0000256" key="1">
    <source>
        <dbReference type="ARBA" id="ARBA00006217"/>
    </source>
</evidence>
<reference evidence="11 12" key="1">
    <citation type="submission" date="2020-08" db="EMBL/GenBank/DDBJ databases">
        <title>Genomic Encyclopedia of Type Strains, Phase IV (KMG-IV): sequencing the most valuable type-strain genomes for metagenomic binning, comparative biology and taxonomic classification.</title>
        <authorList>
            <person name="Goeker M."/>
        </authorList>
    </citation>
    <scope>NUCLEOTIDE SEQUENCE [LARGE SCALE GENOMIC DNA]</scope>
    <source>
        <strain evidence="11 12">DSM 22071</strain>
    </source>
</reference>
<dbReference type="AlphaFoldDB" id="A0A7W7Y4W9"/>
<feature type="binding site" evidence="9">
    <location>
        <position position="39"/>
    </location>
    <ligand>
        <name>Zn(2+)</name>
        <dbReference type="ChEBI" id="CHEBI:29105"/>
    </ligand>
</feature>
<dbReference type="PANTHER" id="PTHR11002">
    <property type="entry name" value="CARBONIC ANHYDRASE"/>
    <property type="match status" value="1"/>
</dbReference>
<dbReference type="RefSeq" id="WP_183732148.1">
    <property type="nucleotide sequence ID" value="NZ_JACHID010000008.1"/>
</dbReference>
<keyword evidence="12" id="KW-1185">Reference proteome</keyword>
<organism evidence="11 12">
    <name type="scientific">Desulfurispira natronophila</name>
    <dbReference type="NCBI Taxonomy" id="682562"/>
    <lineage>
        <taxon>Bacteria</taxon>
        <taxon>Pseudomonadati</taxon>
        <taxon>Chrysiogenota</taxon>
        <taxon>Chrysiogenia</taxon>
        <taxon>Chrysiogenales</taxon>
        <taxon>Chrysiogenaceae</taxon>
        <taxon>Desulfurispira</taxon>
    </lineage>
</organism>